<dbReference type="Gene3D" id="2.40.50.100">
    <property type="match status" value="1"/>
</dbReference>
<reference evidence="5 6" key="1">
    <citation type="journal article" date="2016" name="Front. Microbiol.">
        <title>Comprehensive Phylogenetic Analysis of Bovine Non-aureus Staphylococci Species Based on Whole-Genome Sequencing.</title>
        <authorList>
            <person name="Naushad S."/>
            <person name="Barkema H.W."/>
            <person name="Luby C."/>
            <person name="Condas L.A."/>
            <person name="Nobrega D.B."/>
            <person name="Carson D.A."/>
            <person name="De Buck J."/>
        </authorList>
    </citation>
    <scope>NUCLEOTIDE SEQUENCE [LARGE SCALE GENOMIC DNA]</scope>
    <source>
        <strain evidence="5 6">SNUC 4337</strain>
    </source>
</reference>
<feature type="domain" description="YknX-like beta-barrel" evidence="4">
    <location>
        <begin position="163"/>
        <end position="216"/>
    </location>
</feature>
<dbReference type="EMBL" id="PZHR01000001">
    <property type="protein sequence ID" value="PTK61038.1"/>
    <property type="molecule type" value="Genomic_DNA"/>
</dbReference>
<organism evidence="5 6">
    <name type="scientific">Staphylococcus nepalensis</name>
    <dbReference type="NCBI Taxonomy" id="214473"/>
    <lineage>
        <taxon>Bacteria</taxon>
        <taxon>Bacillati</taxon>
        <taxon>Bacillota</taxon>
        <taxon>Bacilli</taxon>
        <taxon>Bacillales</taxon>
        <taxon>Staphylococcaceae</taxon>
        <taxon>Staphylococcus</taxon>
    </lineage>
</organism>
<comment type="caution">
    <text evidence="5">The sequence shown here is derived from an EMBL/GenBank/DDBJ whole genome shotgun (WGS) entry which is preliminary data.</text>
</comment>
<keyword evidence="3" id="KW-0812">Transmembrane</keyword>
<keyword evidence="3" id="KW-1133">Transmembrane helix</keyword>
<accession>A0A2T4SEI9</accession>
<evidence type="ECO:0000256" key="1">
    <source>
        <dbReference type="SAM" id="Coils"/>
    </source>
</evidence>
<evidence type="ECO:0000256" key="3">
    <source>
        <dbReference type="SAM" id="Phobius"/>
    </source>
</evidence>
<evidence type="ECO:0000313" key="6">
    <source>
        <dbReference type="Proteomes" id="UP000240400"/>
    </source>
</evidence>
<dbReference type="GO" id="GO:1990281">
    <property type="term" value="C:efflux pump complex"/>
    <property type="evidence" value="ECO:0007669"/>
    <property type="project" value="TreeGrafter"/>
</dbReference>
<dbReference type="Proteomes" id="UP000240400">
    <property type="component" value="Unassembled WGS sequence"/>
</dbReference>
<sequence length="343" mass="37437">MKKKWTWAIAVIVIILLIAIALILRQANNSSKDNNGYDTYKVEKESPLNLEGKASPKSVKTYNNNSQLGTYVSTQVDDGQSVKEGDPLINYEINNNKRQQLIDKVDSAKNENERAEAQQQLNQYDRQVNDSIYAAFDGKVDIKNTDHVSDGEPILQLVGDEPQIKATVTEFDLGKIKEGDQVDVKVTSTGKKGKGEIQKISELPKSYEERLNKGGSGAVATDSSSEEGGGTQASNPVSDPSSGEDSDTSKYTIVIDNIDIPVRAGYSTDVEVPLDAIKLPKSVLTKDNNVFVVGKGNKGEKRDIKIDKVNGEIFVKEGLKTGDKLIKNPKKSMNDGDKVEVSS</sequence>
<evidence type="ECO:0000259" key="4">
    <source>
        <dbReference type="Pfam" id="PF25990"/>
    </source>
</evidence>
<feature type="coiled-coil region" evidence="1">
    <location>
        <begin position="91"/>
        <end position="130"/>
    </location>
</feature>
<dbReference type="RefSeq" id="WP_107643842.1">
    <property type="nucleotide sequence ID" value="NZ_PZHR01000001.1"/>
</dbReference>
<gene>
    <name evidence="5" type="ORF">BUZ61_00465</name>
</gene>
<evidence type="ECO:0000313" key="5">
    <source>
        <dbReference type="EMBL" id="PTK61038.1"/>
    </source>
</evidence>
<dbReference type="OrthoDB" id="2411684at2"/>
<proteinExistence type="predicted"/>
<feature type="compositionally biased region" description="Polar residues" evidence="2">
    <location>
        <begin position="232"/>
        <end position="243"/>
    </location>
</feature>
<evidence type="ECO:0000256" key="2">
    <source>
        <dbReference type="SAM" id="MobiDB-lite"/>
    </source>
</evidence>
<name>A0A2T4SEI9_9STAP</name>
<feature type="region of interest" description="Disordered" evidence="2">
    <location>
        <begin position="190"/>
        <end position="248"/>
    </location>
</feature>
<dbReference type="GO" id="GO:0015562">
    <property type="term" value="F:efflux transmembrane transporter activity"/>
    <property type="evidence" value="ECO:0007669"/>
    <property type="project" value="TreeGrafter"/>
</dbReference>
<dbReference type="InterPro" id="IPR058636">
    <property type="entry name" value="Beta-barrel_YknX"/>
</dbReference>
<keyword evidence="3" id="KW-0472">Membrane</keyword>
<keyword evidence="1" id="KW-0175">Coiled coil</keyword>
<feature type="transmembrane region" description="Helical" evidence="3">
    <location>
        <begin position="6"/>
        <end position="24"/>
    </location>
</feature>
<dbReference type="PANTHER" id="PTHR30469">
    <property type="entry name" value="MULTIDRUG RESISTANCE PROTEIN MDTA"/>
    <property type="match status" value="1"/>
</dbReference>
<dbReference type="AlphaFoldDB" id="A0A2T4SEI9"/>
<dbReference type="Pfam" id="PF25990">
    <property type="entry name" value="Beta-barrel_YknX"/>
    <property type="match status" value="1"/>
</dbReference>
<protein>
    <submittedName>
        <fullName evidence="5">RND transporter</fullName>
    </submittedName>
</protein>
<dbReference type="Gene3D" id="2.40.420.20">
    <property type="match status" value="1"/>
</dbReference>